<evidence type="ECO:0000256" key="4">
    <source>
        <dbReference type="ARBA" id="ARBA00023163"/>
    </source>
</evidence>
<protein>
    <recommendedName>
        <fullName evidence="9">Transcription factor domain-containing protein</fullName>
    </recommendedName>
</protein>
<organism evidence="7 8">
    <name type="scientific">Ogataea philodendri</name>
    <dbReference type="NCBI Taxonomy" id="1378263"/>
    <lineage>
        <taxon>Eukaryota</taxon>
        <taxon>Fungi</taxon>
        <taxon>Dikarya</taxon>
        <taxon>Ascomycota</taxon>
        <taxon>Saccharomycotina</taxon>
        <taxon>Pichiomycetes</taxon>
        <taxon>Pichiales</taxon>
        <taxon>Pichiaceae</taxon>
        <taxon>Ogataea</taxon>
    </lineage>
</organism>
<keyword evidence="5" id="KW-0539">Nucleus</keyword>
<evidence type="ECO:0000313" key="8">
    <source>
        <dbReference type="Proteomes" id="UP000769157"/>
    </source>
</evidence>
<feature type="region of interest" description="Disordered" evidence="6">
    <location>
        <begin position="99"/>
        <end position="121"/>
    </location>
</feature>
<dbReference type="GeneID" id="70238803"/>
<comment type="subcellular location">
    <subcellularLocation>
        <location evidence="1">Nucleus</location>
    </subcellularLocation>
</comment>
<proteinExistence type="predicted"/>
<dbReference type="RefSeq" id="XP_046058556.1">
    <property type="nucleotide sequence ID" value="XM_046208168.1"/>
</dbReference>
<reference evidence="7" key="2">
    <citation type="submission" date="2021-01" db="EMBL/GenBank/DDBJ databases">
        <authorList>
            <person name="Schikora-Tamarit M.A."/>
        </authorList>
    </citation>
    <scope>NUCLEOTIDE SEQUENCE</scope>
    <source>
        <strain evidence="7">CBS6075</strain>
    </source>
</reference>
<evidence type="ECO:0000256" key="2">
    <source>
        <dbReference type="ARBA" id="ARBA00023015"/>
    </source>
</evidence>
<keyword evidence="8" id="KW-1185">Reference proteome</keyword>
<reference evidence="7" key="1">
    <citation type="journal article" date="2021" name="Open Biol.">
        <title>Shared evolutionary footprints suggest mitochondrial oxidative damage underlies multiple complex I losses in fungi.</title>
        <authorList>
            <person name="Schikora-Tamarit M.A."/>
            <person name="Marcet-Houben M."/>
            <person name="Nosek J."/>
            <person name="Gabaldon T."/>
        </authorList>
    </citation>
    <scope>NUCLEOTIDE SEQUENCE</scope>
    <source>
        <strain evidence="7">CBS6075</strain>
    </source>
</reference>
<keyword evidence="3" id="KW-0238">DNA-binding</keyword>
<dbReference type="EMBL" id="JAEUBE010000487">
    <property type="protein sequence ID" value="KAH3661432.1"/>
    <property type="molecule type" value="Genomic_DNA"/>
</dbReference>
<name>A0A9P8NXU2_9ASCO</name>
<dbReference type="InterPro" id="IPR051089">
    <property type="entry name" value="prtT"/>
</dbReference>
<dbReference type="Proteomes" id="UP000769157">
    <property type="component" value="Unassembled WGS sequence"/>
</dbReference>
<evidence type="ECO:0000256" key="5">
    <source>
        <dbReference type="ARBA" id="ARBA00023242"/>
    </source>
</evidence>
<dbReference type="PANTHER" id="PTHR31845">
    <property type="entry name" value="FINGER DOMAIN PROTEIN, PUTATIVE-RELATED"/>
    <property type="match status" value="1"/>
</dbReference>
<keyword evidence="4" id="KW-0804">Transcription</keyword>
<evidence type="ECO:0000313" key="7">
    <source>
        <dbReference type="EMBL" id="KAH3661432.1"/>
    </source>
</evidence>
<evidence type="ECO:0000256" key="6">
    <source>
        <dbReference type="SAM" id="MobiDB-lite"/>
    </source>
</evidence>
<dbReference type="GO" id="GO:0000981">
    <property type="term" value="F:DNA-binding transcription factor activity, RNA polymerase II-specific"/>
    <property type="evidence" value="ECO:0007669"/>
    <property type="project" value="TreeGrafter"/>
</dbReference>
<sequence length="601" mass="66925">MDNGNSDLVEFTKSVTAALTSLGERMASIESRLNADVQQSCPANSRLLYEQEDRTYYEDEDHGHFDHHHPSLVESFPSSMKRARVEIQTISLQGTPMGTVQSACDTTGATSQKSRSTSQPASLLRSPLNLLNQLNQGPDYWCCDPIALGMITSAEAQRLVDAYFEKMHCMAPLLTQSLYSNAENLRKASTQLFLTVCCVGARGLPASDTPRIYDMAALLDFSLGQVVHGARTGDITLELLESLQIYAHWMPLRNGAAARRYNEVSVWNVIGLAIRWAKFMDLEGKLAAAFGTNGNEWNYKKSVSRTEDLRILRIMLNLLSLDYQTMLSTRLRATIDPNPLLPLARRLCASKDCQPDDHRLLGLCELTNALKYPTDLHYINFFLDQWAVEWSKYPRTDAITPSPSEMPFTSQRWYRLSLNSIPLAGLCSGASVEEAEEHTILTALKYSVESATDMFACFFVGGRPASAAQWNNVALDMPLLARFKYAIDSYWMTHTFAFVLLCILYARGAIDDMLFCHIPSQIDRATGPPSQSSPLAKLLQVGLEVFTQVGHNHPAAHLGNLVAKVFESISMIDSNTNYVEDVFPIPLDDGFDLGLYLAQQS</sequence>
<gene>
    <name evidence="7" type="ORF">OGAPHI_006839</name>
</gene>
<dbReference type="OrthoDB" id="4454541at2759"/>
<dbReference type="CDD" id="cd12148">
    <property type="entry name" value="fungal_TF_MHR"/>
    <property type="match status" value="1"/>
</dbReference>
<comment type="caution">
    <text evidence="7">The sequence shown here is derived from an EMBL/GenBank/DDBJ whole genome shotgun (WGS) entry which is preliminary data.</text>
</comment>
<evidence type="ECO:0008006" key="9">
    <source>
        <dbReference type="Google" id="ProtNLM"/>
    </source>
</evidence>
<keyword evidence="2" id="KW-0805">Transcription regulation</keyword>
<evidence type="ECO:0000256" key="1">
    <source>
        <dbReference type="ARBA" id="ARBA00004123"/>
    </source>
</evidence>
<dbReference type="GO" id="GO:0000976">
    <property type="term" value="F:transcription cis-regulatory region binding"/>
    <property type="evidence" value="ECO:0007669"/>
    <property type="project" value="TreeGrafter"/>
</dbReference>
<dbReference type="GO" id="GO:0005634">
    <property type="term" value="C:nucleus"/>
    <property type="evidence" value="ECO:0007669"/>
    <property type="project" value="UniProtKB-SubCell"/>
</dbReference>
<dbReference type="AlphaFoldDB" id="A0A9P8NXU2"/>
<accession>A0A9P8NXU2</accession>
<evidence type="ECO:0000256" key="3">
    <source>
        <dbReference type="ARBA" id="ARBA00023125"/>
    </source>
</evidence>
<dbReference type="PANTHER" id="PTHR31845:SF17">
    <property type="entry name" value="ZN(II)2CYS6 TRANSCRIPTION FACTOR (EUROFUNG)"/>
    <property type="match status" value="1"/>
</dbReference>